<dbReference type="OrthoDB" id="10261782at2759"/>
<sequence length="512" mass="57976">MIWCNFSSPSLRLLSHLNVSAPLLGEQVEVEDSGIALDLTCSEHTSKFPLPKSTGAVAEPSTLPGPDIDWDLFRREPFQTKNWRRGETRVKLSTCGLLNYYDPVFESAGIPRATEEQKALNLTSDGSWTGPGRVATRFAALQSLTRRRRLHNLQNITSVDAAIMRANSEWVMRTFLDSQNSVRAWMIDVRDQTHGSLVPFLQYPENISEETWTRVSSIFKETYSRCRFEHTRLLDADLGVDLSHEEALLKWAVEETMGGICSVIVEVGLAVEGRLMSEFNTPLNSSTALLTADMRQDVQHWAYGIEELMAWLGWAGEWISCDKKCDWDESCVIPMWPLIHWVAVDADALMVDRHLIAMATRVTLDLELQVVENCLQAMYIPVTQLDAKVFLPGEWVKKICGHRNASNLIICEDLDMGSARAKRVDDFSRHAVFRSDFIKPWTEHLQPCPLLCLASPTKYIRSIRSRNLISTSLDSYRECQPVLSVNSNYDDVSIRRDFGLLKPISFSETGIT</sequence>
<accession>K1WYD9</accession>
<proteinExistence type="predicted"/>
<dbReference type="eggNOG" id="ENOG502QRJE">
    <property type="taxonomic scope" value="Eukaryota"/>
</dbReference>
<organism evidence="1 2">
    <name type="scientific">Marssonina brunnea f. sp. multigermtubi (strain MB_m1)</name>
    <name type="common">Marssonina leaf spot fungus</name>
    <dbReference type="NCBI Taxonomy" id="1072389"/>
    <lineage>
        <taxon>Eukaryota</taxon>
        <taxon>Fungi</taxon>
        <taxon>Dikarya</taxon>
        <taxon>Ascomycota</taxon>
        <taxon>Pezizomycotina</taxon>
        <taxon>Leotiomycetes</taxon>
        <taxon>Helotiales</taxon>
        <taxon>Drepanopezizaceae</taxon>
        <taxon>Drepanopeziza</taxon>
    </lineage>
</organism>
<keyword evidence="2" id="KW-1185">Reference proteome</keyword>
<reference evidence="1 2" key="1">
    <citation type="journal article" date="2012" name="BMC Genomics">
        <title>Sequencing the genome of Marssonina brunnea reveals fungus-poplar co-evolution.</title>
        <authorList>
            <person name="Zhu S."/>
            <person name="Cao Y.-Z."/>
            <person name="Jiang C."/>
            <person name="Tan B.-Y."/>
            <person name="Wang Z."/>
            <person name="Feng S."/>
            <person name="Zhang L."/>
            <person name="Su X.-H."/>
            <person name="Brejova B."/>
            <person name="Vinar T."/>
            <person name="Xu M."/>
            <person name="Wang M.-X."/>
            <person name="Zhang S.-G."/>
            <person name="Huang M.-R."/>
            <person name="Wu R."/>
            <person name="Zhou Y."/>
        </authorList>
    </citation>
    <scope>NUCLEOTIDE SEQUENCE [LARGE SCALE GENOMIC DNA]</scope>
    <source>
        <strain evidence="1 2">MB_m1</strain>
    </source>
</reference>
<dbReference type="HOGENOM" id="CLU_532174_0_0_1"/>
<dbReference type="AlphaFoldDB" id="K1WYD9"/>
<dbReference type="EMBL" id="JH921449">
    <property type="protein sequence ID" value="EKD13623.1"/>
    <property type="molecule type" value="Genomic_DNA"/>
</dbReference>
<dbReference type="PANTHER" id="PTHR35204:SF1">
    <property type="entry name" value="ENTEROTOXIN"/>
    <property type="match status" value="1"/>
</dbReference>
<dbReference type="InterPro" id="IPR038921">
    <property type="entry name" value="YOR389W-like"/>
</dbReference>
<dbReference type="Proteomes" id="UP000006753">
    <property type="component" value="Unassembled WGS sequence"/>
</dbReference>
<gene>
    <name evidence="1" type="ORF">MBM_08341</name>
</gene>
<evidence type="ECO:0000313" key="1">
    <source>
        <dbReference type="EMBL" id="EKD13623.1"/>
    </source>
</evidence>
<protein>
    <submittedName>
        <fullName evidence="1">Uncharacterized protein</fullName>
    </submittedName>
</protein>
<dbReference type="InParanoid" id="K1WYD9"/>
<dbReference type="KEGG" id="mbe:MBM_08341"/>
<name>K1WYD9_MARBU</name>
<dbReference type="PANTHER" id="PTHR35204">
    <property type="entry name" value="YALI0A21131P"/>
    <property type="match status" value="1"/>
</dbReference>
<evidence type="ECO:0000313" key="2">
    <source>
        <dbReference type="Proteomes" id="UP000006753"/>
    </source>
</evidence>